<feature type="compositionally biased region" description="Basic and acidic residues" evidence="1">
    <location>
        <begin position="45"/>
        <end position="55"/>
    </location>
</feature>
<comment type="caution">
    <text evidence="2">The sequence shown here is derived from an EMBL/GenBank/DDBJ whole genome shotgun (WGS) entry which is preliminary data.</text>
</comment>
<gene>
    <name evidence="2" type="ORF">PECM_005577</name>
</gene>
<organism evidence="2 3">
    <name type="scientific">Penicillium ucsense</name>
    <dbReference type="NCBI Taxonomy" id="2839758"/>
    <lineage>
        <taxon>Eukaryota</taxon>
        <taxon>Fungi</taxon>
        <taxon>Dikarya</taxon>
        <taxon>Ascomycota</taxon>
        <taxon>Pezizomycotina</taxon>
        <taxon>Eurotiomycetes</taxon>
        <taxon>Eurotiomycetidae</taxon>
        <taxon>Eurotiales</taxon>
        <taxon>Aspergillaceae</taxon>
        <taxon>Penicillium</taxon>
    </lineage>
</organism>
<protein>
    <submittedName>
        <fullName evidence="2">Uncharacterized protein</fullName>
    </submittedName>
</protein>
<proteinExistence type="predicted"/>
<dbReference type="AlphaFoldDB" id="A0A8J8W7S5"/>
<accession>A0A8J8W7S5</accession>
<dbReference type="OrthoDB" id="4755622at2759"/>
<feature type="region of interest" description="Disordered" evidence="1">
    <location>
        <begin position="365"/>
        <end position="387"/>
    </location>
</feature>
<reference evidence="2" key="1">
    <citation type="journal article" date="2020" name="Front. Microbiol.">
        <title>Gene regulatory networks of Penicillium echinulatum 2HH and Penicillium oxalicum 114-2 inferred by a computational biology approach.</title>
        <authorList>
            <person name="Lenz A.R."/>
            <person name="Galan-Vasquez E."/>
            <person name="Balbinot E."/>
            <person name="De Abreu F.P."/>
            <person name="De Oliveira N.S."/>
            <person name="Da Rosa L.O."/>
            <person name="De Avila E Silva S."/>
            <person name="Camassola M."/>
            <person name="Dillon A.J.P."/>
            <person name="Perez-Rueda E."/>
        </authorList>
    </citation>
    <scope>NUCLEOTIDE SEQUENCE</scope>
    <source>
        <strain evidence="2">S1M29</strain>
    </source>
</reference>
<keyword evidence="3" id="KW-1185">Reference proteome</keyword>
<dbReference type="Proteomes" id="UP000631181">
    <property type="component" value="Unassembled WGS sequence"/>
</dbReference>
<feature type="region of interest" description="Disordered" evidence="1">
    <location>
        <begin position="259"/>
        <end position="296"/>
    </location>
</feature>
<evidence type="ECO:0000256" key="1">
    <source>
        <dbReference type="SAM" id="MobiDB-lite"/>
    </source>
</evidence>
<feature type="region of interest" description="Disordered" evidence="1">
    <location>
        <begin position="308"/>
        <end position="352"/>
    </location>
</feature>
<feature type="region of interest" description="Disordered" evidence="1">
    <location>
        <begin position="1"/>
        <end position="99"/>
    </location>
</feature>
<name>A0A8J8W7S5_9EURO</name>
<feature type="region of interest" description="Disordered" evidence="1">
    <location>
        <begin position="156"/>
        <end position="184"/>
    </location>
</feature>
<evidence type="ECO:0000313" key="3">
    <source>
        <dbReference type="Proteomes" id="UP000631181"/>
    </source>
</evidence>
<sequence length="387" mass="42825">MHGHSKLAARKSPSPDNRERKRPRLFKSPQPGSPSRNVIPSPKTPEVKQAHEAREASMGIFRTPPTPVDVQYQPAGPSPDADKLLGYSPSPVDTMRRPPSPPLLPRMFIAPEGSQRAVVRESVEQRPAFNMTEAPFASAYDPLALHGRVNVLPATTSQPIQPSQARQEPRTPTPTPRQRQSPYETPWKKLTVTTVDFEELSAHTAKCDLCDRRNTEGMWRCTPCGWQCCRRCLIDRGGDRSHPKAGTIHCPRDMLPMSSLMTPKEGPSGTAASTSRRRVRASRASRGTRNVSTDEQAARLLSTMREDYQDRRRQLPPPAAKESNDAAAPQRPAGTDGEMAGHGEMGVNGAQGLQDFTMDVDLDNLPDHLVNVRRNPSRRARPADLKE</sequence>
<dbReference type="EMBL" id="WIWV01000004">
    <property type="protein sequence ID" value="KAF7719670.1"/>
    <property type="molecule type" value="Genomic_DNA"/>
</dbReference>
<evidence type="ECO:0000313" key="2">
    <source>
        <dbReference type="EMBL" id="KAF7719670.1"/>
    </source>
</evidence>